<dbReference type="AlphaFoldDB" id="A0AAV7J015"/>
<evidence type="ECO:0000313" key="2">
    <source>
        <dbReference type="EMBL" id="KAH0564038.1"/>
    </source>
</evidence>
<name>A0AAV7J015_COTGL</name>
<sequence length="108" mass="11932">MFDDRRLPSPYNKQTAGGGGSTSIPLPATVTATRRCPPDKVRPVAAPTHQTQLGKRAGINGWKGLILIEEPTTDTQRRLTKKYEIKGAIGEIKKKTRTKRSFESEIVD</sequence>
<reference evidence="2 3" key="1">
    <citation type="journal article" date="2021" name="J. Hered.">
        <title>A chromosome-level genome assembly of the parasitoid wasp, Cotesia glomerata (Hymenoptera: Braconidae).</title>
        <authorList>
            <person name="Pinto B.J."/>
            <person name="Weis J.J."/>
            <person name="Gamble T."/>
            <person name="Ode P.J."/>
            <person name="Paul R."/>
            <person name="Zaspel J.M."/>
        </authorList>
    </citation>
    <scope>NUCLEOTIDE SEQUENCE [LARGE SCALE GENOMIC DNA]</scope>
    <source>
        <strain evidence="2">CgM1</strain>
    </source>
</reference>
<dbReference type="Proteomes" id="UP000826195">
    <property type="component" value="Unassembled WGS sequence"/>
</dbReference>
<comment type="caution">
    <text evidence="2">The sequence shown here is derived from an EMBL/GenBank/DDBJ whole genome shotgun (WGS) entry which is preliminary data.</text>
</comment>
<protein>
    <submittedName>
        <fullName evidence="2">Uncharacterized protein</fullName>
    </submittedName>
</protein>
<organism evidence="2 3">
    <name type="scientific">Cotesia glomerata</name>
    <name type="common">Lepidopteran parasitic wasp</name>
    <name type="synonym">Apanteles glomeratus</name>
    <dbReference type="NCBI Taxonomy" id="32391"/>
    <lineage>
        <taxon>Eukaryota</taxon>
        <taxon>Metazoa</taxon>
        <taxon>Ecdysozoa</taxon>
        <taxon>Arthropoda</taxon>
        <taxon>Hexapoda</taxon>
        <taxon>Insecta</taxon>
        <taxon>Pterygota</taxon>
        <taxon>Neoptera</taxon>
        <taxon>Endopterygota</taxon>
        <taxon>Hymenoptera</taxon>
        <taxon>Apocrita</taxon>
        <taxon>Ichneumonoidea</taxon>
        <taxon>Braconidae</taxon>
        <taxon>Microgastrinae</taxon>
        <taxon>Cotesia</taxon>
    </lineage>
</organism>
<accession>A0AAV7J015</accession>
<feature type="region of interest" description="Disordered" evidence="1">
    <location>
        <begin position="1"/>
        <end position="27"/>
    </location>
</feature>
<gene>
    <name evidence="2" type="ORF">KQX54_008874</name>
</gene>
<evidence type="ECO:0000256" key="1">
    <source>
        <dbReference type="SAM" id="MobiDB-lite"/>
    </source>
</evidence>
<evidence type="ECO:0000313" key="3">
    <source>
        <dbReference type="Proteomes" id="UP000826195"/>
    </source>
</evidence>
<dbReference type="EMBL" id="JAHXZJ010000002">
    <property type="protein sequence ID" value="KAH0564038.1"/>
    <property type="molecule type" value="Genomic_DNA"/>
</dbReference>
<proteinExistence type="predicted"/>
<keyword evidence="3" id="KW-1185">Reference proteome</keyword>